<dbReference type="RefSeq" id="WP_088257546.1">
    <property type="nucleotide sequence ID" value="NZ_NIDE01000014.1"/>
</dbReference>
<evidence type="ECO:0000256" key="1">
    <source>
        <dbReference type="ARBA" id="ARBA00007613"/>
    </source>
</evidence>
<dbReference type="Gene3D" id="1.20.1600.10">
    <property type="entry name" value="Outer membrane efflux proteins (OEP)"/>
    <property type="match status" value="1"/>
</dbReference>
<dbReference type="InterPro" id="IPR010131">
    <property type="entry name" value="MdtP/NodT-like"/>
</dbReference>
<keyword evidence="3" id="KW-1185">Reference proteome</keyword>
<sequence length="484" mass="52341">MDLIEPRIRQFVGSLLCLSGFMALGCAATPSRVPPPVYESRSIPEMPSVPPSPAPVLQAAAVAPAPAAPDVKPLPVVNELSADFVVDQVLARNPTIAQMAAAVDAAAARYPQVTSLDDPSFTSWVAPASLGSSKVNDSARFEVSQKLPFFGKRSLRGQSALAQASAAGHDLDDTRLQLVESARLAFADYYLAERGLEVNGEGLKLLAEFKKNAETRYQTGQAPQQDVLQAEVETGKLFERKLSLVRARRVAAARLNTLMNLPADSPLPPPPKGLAKPSAVPETAALREVAVARRPDLQALAARISADQASLALAQREYYPDIEAMAAYDSFWQASDGQQRLRPQVGVRMNLPVRLDRRRGAVAEAAAQLAQRQAQLTQQVNQVGLEVEQSAAQVRESEQGLKLYEEKILPAARENVKAAQTAYVTGKVPFLTLIEAQRNLVDLRDRYYQTGADYQQRRAVLERVIGGAVLAANSADPKNETAPR</sequence>
<name>A0A225D7V1_9BACT</name>
<dbReference type="InterPro" id="IPR003423">
    <property type="entry name" value="OMP_efflux"/>
</dbReference>
<dbReference type="AlphaFoldDB" id="A0A225D7V1"/>
<evidence type="ECO:0000313" key="2">
    <source>
        <dbReference type="EMBL" id="OWK37680.1"/>
    </source>
</evidence>
<dbReference type="PROSITE" id="PS51257">
    <property type="entry name" value="PROKAR_LIPOPROTEIN"/>
    <property type="match status" value="1"/>
</dbReference>
<accession>A0A225D7V1</accession>
<dbReference type="Pfam" id="PF02321">
    <property type="entry name" value="OEP"/>
    <property type="match status" value="2"/>
</dbReference>
<dbReference type="PANTHER" id="PTHR30203">
    <property type="entry name" value="OUTER MEMBRANE CATION EFFLUX PROTEIN"/>
    <property type="match status" value="1"/>
</dbReference>
<protein>
    <submittedName>
        <fullName evidence="2">Heavy metal RND efflux outer membrane protein, CzcC family</fullName>
    </submittedName>
</protein>
<evidence type="ECO:0000313" key="3">
    <source>
        <dbReference type="Proteomes" id="UP000214646"/>
    </source>
</evidence>
<dbReference type="OrthoDB" id="237666at2"/>
<comment type="similarity">
    <text evidence="1">Belongs to the outer membrane factor (OMF) (TC 1.B.17) family.</text>
</comment>
<comment type="caution">
    <text evidence="2">The sequence shown here is derived from an EMBL/GenBank/DDBJ whole genome shotgun (WGS) entry which is preliminary data.</text>
</comment>
<organism evidence="2 3">
    <name type="scientific">Fimbriiglobus ruber</name>
    <dbReference type="NCBI Taxonomy" id="1908690"/>
    <lineage>
        <taxon>Bacteria</taxon>
        <taxon>Pseudomonadati</taxon>
        <taxon>Planctomycetota</taxon>
        <taxon>Planctomycetia</taxon>
        <taxon>Gemmatales</taxon>
        <taxon>Gemmataceae</taxon>
        <taxon>Fimbriiglobus</taxon>
    </lineage>
</organism>
<dbReference type="SUPFAM" id="SSF56954">
    <property type="entry name" value="Outer membrane efflux proteins (OEP)"/>
    <property type="match status" value="1"/>
</dbReference>
<gene>
    <name evidence="2" type="ORF">FRUB_06800</name>
</gene>
<dbReference type="GO" id="GO:0015562">
    <property type="term" value="F:efflux transmembrane transporter activity"/>
    <property type="evidence" value="ECO:0007669"/>
    <property type="project" value="InterPro"/>
</dbReference>
<dbReference type="Proteomes" id="UP000214646">
    <property type="component" value="Unassembled WGS sequence"/>
</dbReference>
<dbReference type="EMBL" id="NIDE01000014">
    <property type="protein sequence ID" value="OWK37680.1"/>
    <property type="molecule type" value="Genomic_DNA"/>
</dbReference>
<proteinExistence type="inferred from homology"/>
<reference evidence="3" key="1">
    <citation type="submission" date="2017-06" db="EMBL/GenBank/DDBJ databases">
        <title>Genome analysis of Fimbriiglobus ruber SP5, the first member of the order Planctomycetales with confirmed chitinolytic capability.</title>
        <authorList>
            <person name="Ravin N.V."/>
            <person name="Rakitin A.L."/>
            <person name="Ivanova A.A."/>
            <person name="Beletsky A.V."/>
            <person name="Kulichevskaya I.S."/>
            <person name="Mardanov A.V."/>
            <person name="Dedysh S.N."/>
        </authorList>
    </citation>
    <scope>NUCLEOTIDE SEQUENCE [LARGE SCALE GENOMIC DNA]</scope>
    <source>
        <strain evidence="3">SP5</strain>
    </source>
</reference>
<dbReference type="PANTHER" id="PTHR30203:SF24">
    <property type="entry name" value="BLR4935 PROTEIN"/>
    <property type="match status" value="1"/>
</dbReference>